<accession>A0A133KKV4</accession>
<name>A0A133KKV4_BIFBI</name>
<evidence type="ECO:0000313" key="2">
    <source>
        <dbReference type="Proteomes" id="UP000070092"/>
    </source>
</evidence>
<dbReference type="EMBL" id="LRPO01000052">
    <property type="protein sequence ID" value="KWZ80155.1"/>
    <property type="molecule type" value="Genomic_DNA"/>
</dbReference>
<proteinExistence type="predicted"/>
<sequence length="57" mass="6063">MRRTCPQRGTSPAAAAAIVTAVTPNGSCASRRATLGFWITHDSCLAGGRSWSIIHRH</sequence>
<comment type="caution">
    <text evidence="1">The sequence shown here is derived from an EMBL/GenBank/DDBJ whole genome shotgun (WGS) entry which is preliminary data.</text>
</comment>
<organism evidence="1 2">
    <name type="scientific">Bifidobacterium bifidum</name>
    <dbReference type="NCBI Taxonomy" id="1681"/>
    <lineage>
        <taxon>Bacteria</taxon>
        <taxon>Bacillati</taxon>
        <taxon>Actinomycetota</taxon>
        <taxon>Actinomycetes</taxon>
        <taxon>Bifidobacteriales</taxon>
        <taxon>Bifidobacteriaceae</taxon>
        <taxon>Bifidobacterium</taxon>
    </lineage>
</organism>
<gene>
    <name evidence="1" type="ORF">HMPREF3196_01947</name>
</gene>
<evidence type="ECO:0000313" key="1">
    <source>
        <dbReference type="EMBL" id="KWZ80155.1"/>
    </source>
</evidence>
<reference evidence="1 2" key="1">
    <citation type="submission" date="2016-01" db="EMBL/GenBank/DDBJ databases">
        <authorList>
            <person name="Oliw E.H."/>
        </authorList>
    </citation>
    <scope>NUCLEOTIDE SEQUENCE [LARGE SCALE GENOMIC DNA]</scope>
    <source>
        <strain evidence="1 2">MJR8628B</strain>
    </source>
</reference>
<protein>
    <submittedName>
        <fullName evidence="1">Uncharacterized protein</fullName>
    </submittedName>
</protein>
<dbReference type="Proteomes" id="UP000070092">
    <property type="component" value="Unassembled WGS sequence"/>
</dbReference>
<dbReference type="AlphaFoldDB" id="A0A133KKV4"/>